<name>A0A8H2RQG3_PSEFL</name>
<gene>
    <name evidence="2" type="ORF">PS900_02341</name>
</gene>
<feature type="transmembrane region" description="Helical" evidence="1">
    <location>
        <begin position="30"/>
        <end position="48"/>
    </location>
</feature>
<reference evidence="2 3" key="1">
    <citation type="submission" date="2019-09" db="EMBL/GenBank/DDBJ databases">
        <authorList>
            <person name="Chandra G."/>
            <person name="Truman W A."/>
        </authorList>
    </citation>
    <scope>NUCLEOTIDE SEQUENCE [LARGE SCALE GENOMIC DNA]</scope>
    <source>
        <strain evidence="2">PS900</strain>
    </source>
</reference>
<evidence type="ECO:0000313" key="3">
    <source>
        <dbReference type="Proteomes" id="UP000325723"/>
    </source>
</evidence>
<protein>
    <submittedName>
        <fullName evidence="2">Uncharacterized protein</fullName>
    </submittedName>
</protein>
<evidence type="ECO:0000313" key="2">
    <source>
        <dbReference type="EMBL" id="VVO91384.1"/>
    </source>
</evidence>
<proteinExistence type="predicted"/>
<dbReference type="AlphaFoldDB" id="A0A8H2RQG3"/>
<evidence type="ECO:0000256" key="1">
    <source>
        <dbReference type="SAM" id="Phobius"/>
    </source>
</evidence>
<keyword evidence="1" id="KW-0812">Transmembrane</keyword>
<comment type="caution">
    <text evidence="2">The sequence shown here is derived from an EMBL/GenBank/DDBJ whole genome shotgun (WGS) entry which is preliminary data.</text>
</comment>
<dbReference type="Proteomes" id="UP000325723">
    <property type="component" value="Unassembled WGS sequence"/>
</dbReference>
<keyword evidence="1" id="KW-1133">Transmembrane helix</keyword>
<dbReference type="EMBL" id="CABVIE010000006">
    <property type="protein sequence ID" value="VVO91384.1"/>
    <property type="molecule type" value="Genomic_DNA"/>
</dbReference>
<keyword evidence="1" id="KW-0472">Membrane</keyword>
<organism evidence="2 3">
    <name type="scientific">Pseudomonas fluorescens</name>
    <dbReference type="NCBI Taxonomy" id="294"/>
    <lineage>
        <taxon>Bacteria</taxon>
        <taxon>Pseudomonadati</taxon>
        <taxon>Pseudomonadota</taxon>
        <taxon>Gammaproteobacteria</taxon>
        <taxon>Pseudomonadales</taxon>
        <taxon>Pseudomonadaceae</taxon>
        <taxon>Pseudomonas</taxon>
    </lineage>
</organism>
<sequence>MKKSSSPNQQSSPSDGHFITLIPVLSVLEYALRLPVLMTFAALLYRLFMEAA</sequence>
<accession>A0A8H2RQG3</accession>